<dbReference type="AlphaFoldDB" id="A0A6I4SW54"/>
<evidence type="ECO:0000313" key="3">
    <source>
        <dbReference type="Proteomes" id="UP000433652"/>
    </source>
</evidence>
<comment type="caution">
    <text evidence="2">The sequence shown here is derived from an EMBL/GenBank/DDBJ whole genome shotgun (WGS) entry which is preliminary data.</text>
</comment>
<dbReference type="Pfam" id="PF01844">
    <property type="entry name" value="HNH"/>
    <property type="match status" value="1"/>
</dbReference>
<sequence>MNFRLHGRHSVILMSRNANAPYADRLEEEGTVLIYEGHDVPKTADAPVPKILDQPEFLPSGRPTENGKFAAAARAFKSGKKGPDIVKAYEKLRKGIWADNGYFHLVDAWTENDGRRDVFKFKLMAVDIEDSDQAAEGSSVDDSHRRRLIPSVIKQAVWKRDGGKCVECGATDELHFDHILPFSKGGTSLSAANVQLLCARHNLAKSARIQ</sequence>
<protein>
    <submittedName>
        <fullName evidence="2">HNH endonuclease</fullName>
    </submittedName>
</protein>
<keyword evidence="2" id="KW-0255">Endonuclease</keyword>
<name>A0A6I4SW54_9SPHN</name>
<dbReference type="Proteomes" id="UP000433652">
    <property type="component" value="Unassembled WGS sequence"/>
</dbReference>
<keyword evidence="3" id="KW-1185">Reference proteome</keyword>
<accession>A0A6I4SW54</accession>
<reference evidence="2 3" key="1">
    <citation type="submission" date="2019-12" db="EMBL/GenBank/DDBJ databases">
        <title>Genomic-based taxomic classification of the family Erythrobacteraceae.</title>
        <authorList>
            <person name="Xu L."/>
        </authorList>
    </citation>
    <scope>NUCLEOTIDE SEQUENCE [LARGE SCALE GENOMIC DNA]</scope>
    <source>
        <strain evidence="2 3">MCCC 1K01500</strain>
    </source>
</reference>
<dbReference type="GO" id="GO:0003676">
    <property type="term" value="F:nucleic acid binding"/>
    <property type="evidence" value="ECO:0007669"/>
    <property type="project" value="InterPro"/>
</dbReference>
<dbReference type="GO" id="GO:0008270">
    <property type="term" value="F:zinc ion binding"/>
    <property type="evidence" value="ECO:0007669"/>
    <property type="project" value="InterPro"/>
</dbReference>
<evidence type="ECO:0000313" key="2">
    <source>
        <dbReference type="EMBL" id="MXO58562.1"/>
    </source>
</evidence>
<feature type="domain" description="HNH nuclease" evidence="1">
    <location>
        <begin position="152"/>
        <end position="203"/>
    </location>
</feature>
<dbReference type="InterPro" id="IPR002711">
    <property type="entry name" value="HNH"/>
</dbReference>
<dbReference type="EMBL" id="WTYM01000028">
    <property type="protein sequence ID" value="MXO58562.1"/>
    <property type="molecule type" value="Genomic_DNA"/>
</dbReference>
<gene>
    <name evidence="2" type="ORF">GRI89_03270</name>
</gene>
<keyword evidence="2" id="KW-0378">Hydrolase</keyword>
<keyword evidence="2" id="KW-0540">Nuclease</keyword>
<dbReference type="InterPro" id="IPR003615">
    <property type="entry name" value="HNH_nuc"/>
</dbReference>
<organism evidence="2 3">
    <name type="scientific">Croceibacterium salegens</name>
    <dbReference type="NCBI Taxonomy" id="1737568"/>
    <lineage>
        <taxon>Bacteria</taxon>
        <taxon>Pseudomonadati</taxon>
        <taxon>Pseudomonadota</taxon>
        <taxon>Alphaproteobacteria</taxon>
        <taxon>Sphingomonadales</taxon>
        <taxon>Erythrobacteraceae</taxon>
        <taxon>Croceibacterium</taxon>
    </lineage>
</organism>
<dbReference type="OrthoDB" id="7807589at2"/>
<dbReference type="SMART" id="SM00507">
    <property type="entry name" value="HNHc"/>
    <property type="match status" value="1"/>
</dbReference>
<dbReference type="GO" id="GO:0004519">
    <property type="term" value="F:endonuclease activity"/>
    <property type="evidence" value="ECO:0007669"/>
    <property type="project" value="UniProtKB-KW"/>
</dbReference>
<dbReference type="Gene3D" id="1.10.30.50">
    <property type="match status" value="1"/>
</dbReference>
<evidence type="ECO:0000259" key="1">
    <source>
        <dbReference type="SMART" id="SM00507"/>
    </source>
</evidence>
<proteinExistence type="predicted"/>